<feature type="transmembrane region" description="Helical" evidence="6">
    <location>
        <begin position="76"/>
        <end position="97"/>
    </location>
</feature>
<keyword evidence="3 6" id="KW-0812">Transmembrane</keyword>
<evidence type="ECO:0000256" key="2">
    <source>
        <dbReference type="ARBA" id="ARBA00022475"/>
    </source>
</evidence>
<evidence type="ECO:0000256" key="3">
    <source>
        <dbReference type="ARBA" id="ARBA00022692"/>
    </source>
</evidence>
<name>A0ABZ2F9W8_METCP</name>
<evidence type="ECO:0000256" key="6">
    <source>
        <dbReference type="SAM" id="Phobius"/>
    </source>
</evidence>
<keyword evidence="2" id="KW-1003">Cell membrane</keyword>
<evidence type="ECO:0000313" key="7">
    <source>
        <dbReference type="EMBL" id="WWF03091.1"/>
    </source>
</evidence>
<protein>
    <submittedName>
        <fullName evidence="7">ATP synthase subunit I</fullName>
    </submittedName>
</protein>
<dbReference type="InterPro" id="IPR005598">
    <property type="entry name" value="ATP_synth_I"/>
</dbReference>
<evidence type="ECO:0000313" key="8">
    <source>
        <dbReference type="Proteomes" id="UP001359308"/>
    </source>
</evidence>
<keyword evidence="4 6" id="KW-1133">Transmembrane helix</keyword>
<gene>
    <name evidence="7" type="ORF">N4J17_05585</name>
</gene>
<dbReference type="EMBL" id="CP104311">
    <property type="protein sequence ID" value="WWF03091.1"/>
    <property type="molecule type" value="Genomic_DNA"/>
</dbReference>
<feature type="transmembrane region" description="Helical" evidence="6">
    <location>
        <begin position="40"/>
        <end position="64"/>
    </location>
</feature>
<accession>A0ABZ2F9W8</accession>
<dbReference type="Pfam" id="PF03899">
    <property type="entry name" value="ATP-synt_I"/>
    <property type="match status" value="1"/>
</dbReference>
<evidence type="ECO:0000256" key="5">
    <source>
        <dbReference type="ARBA" id="ARBA00023136"/>
    </source>
</evidence>
<dbReference type="RefSeq" id="WP_198322162.1">
    <property type="nucleotide sequence ID" value="NZ_CP104311.1"/>
</dbReference>
<keyword evidence="5 6" id="KW-0472">Membrane</keyword>
<reference evidence="7 8" key="1">
    <citation type="submission" date="2022-09" db="EMBL/GenBank/DDBJ databases">
        <authorList>
            <person name="Giprobiosintez L."/>
        </authorList>
    </citation>
    <scope>NUCLEOTIDE SEQUENCE [LARGE SCALE GENOMIC DNA]</scope>
    <source>
        <strain evidence="8">VKPM-B-12549 (GBS-15)</strain>
    </source>
</reference>
<feature type="transmembrane region" description="Helical" evidence="6">
    <location>
        <begin position="16"/>
        <end position="34"/>
    </location>
</feature>
<dbReference type="Proteomes" id="UP001359308">
    <property type="component" value="Chromosome"/>
</dbReference>
<sequence length="125" mass="13879">MPEMLGGRLYGGVRRIIRWQLVVMVVCGAIAYVAGGWKTAISASAGGLIAFLPNAFFALRFGFFDPTRSARDIVRAFYVGESMKLVLTGVLFFLAFQFRELEFLPLFSGFIGALGVYWIALLQRI</sequence>
<evidence type="ECO:0000256" key="1">
    <source>
        <dbReference type="ARBA" id="ARBA00004651"/>
    </source>
</evidence>
<comment type="subcellular location">
    <subcellularLocation>
        <location evidence="1">Cell membrane</location>
        <topology evidence="1">Multi-pass membrane protein</topology>
    </subcellularLocation>
</comment>
<feature type="transmembrane region" description="Helical" evidence="6">
    <location>
        <begin position="103"/>
        <end position="122"/>
    </location>
</feature>
<proteinExistence type="predicted"/>
<evidence type="ECO:0000256" key="4">
    <source>
        <dbReference type="ARBA" id="ARBA00022989"/>
    </source>
</evidence>
<organism evidence="7 8">
    <name type="scientific">Methylococcus capsulatus</name>
    <dbReference type="NCBI Taxonomy" id="414"/>
    <lineage>
        <taxon>Bacteria</taxon>
        <taxon>Pseudomonadati</taxon>
        <taxon>Pseudomonadota</taxon>
        <taxon>Gammaproteobacteria</taxon>
        <taxon>Methylococcales</taxon>
        <taxon>Methylococcaceae</taxon>
        <taxon>Methylococcus</taxon>
    </lineage>
</organism>
<keyword evidence="8" id="KW-1185">Reference proteome</keyword>